<dbReference type="EMBL" id="CP055898">
    <property type="protein sequence ID" value="QKX55362.1"/>
    <property type="molecule type" value="Genomic_DNA"/>
</dbReference>
<dbReference type="Pfam" id="PF11807">
    <property type="entry name" value="UstYa"/>
    <property type="match status" value="1"/>
</dbReference>
<dbReference type="PANTHER" id="PTHR33365">
    <property type="entry name" value="YALI0B05434P"/>
    <property type="match status" value="1"/>
</dbReference>
<dbReference type="Proteomes" id="UP000509510">
    <property type="component" value="Chromosome I"/>
</dbReference>
<evidence type="ECO:0000256" key="1">
    <source>
        <dbReference type="ARBA" id="ARBA00035112"/>
    </source>
</evidence>
<dbReference type="PANTHER" id="PTHR33365:SF7">
    <property type="entry name" value="TAT PATHWAY SIGNAL SEQUENCE"/>
    <property type="match status" value="1"/>
</dbReference>
<dbReference type="AlphaFoldDB" id="A0A7H8QNC2"/>
<keyword evidence="4" id="KW-1185">Reference proteome</keyword>
<evidence type="ECO:0000313" key="3">
    <source>
        <dbReference type="EMBL" id="QKX55362.1"/>
    </source>
</evidence>
<proteinExistence type="inferred from homology"/>
<dbReference type="InterPro" id="IPR021765">
    <property type="entry name" value="UstYa-like"/>
</dbReference>
<reference evidence="4" key="1">
    <citation type="submission" date="2020-06" db="EMBL/GenBank/DDBJ databases">
        <title>A chromosome-scale genome assembly of Talaromyces rugulosus W13939.</title>
        <authorList>
            <person name="Wang B."/>
            <person name="Guo L."/>
            <person name="Ye K."/>
            <person name="Wang L."/>
        </authorList>
    </citation>
    <scope>NUCLEOTIDE SEQUENCE [LARGE SCALE GENOMIC DNA]</scope>
    <source>
        <strain evidence="4">W13939</strain>
    </source>
</reference>
<gene>
    <name evidence="3" type="ORF">TRUGW13939_02454</name>
</gene>
<accession>A0A7H8QNC2</accession>
<sequence>MAKYTSLDMGELPDTNDCESINGSVSDPLVESHTQAHRRSRQQKTRIYATTAHALLIALNVVICVEYTNWIASRYSHGPQYASSPVRDIIGYEERPFELSAIFLSDGTMNPDKPTAFNGEPRAELDIAWESLLQYQNVKIQPDELGQFSGNDDLVMLSDGSGYFGTVAVYHGLHCVERLHHYMHQDHYYKDLSDNDFRLLKHHTEHCLDWLRHHPYPVARDHGKHKCVKWEPLENWMGQRSFDPFEHDLLRHPIYGNPYNSSEHHADLGIVDKI</sequence>
<protein>
    <submittedName>
        <fullName evidence="3">Uncharacterized protein</fullName>
    </submittedName>
</protein>
<name>A0A7H8QNC2_TALRU</name>
<feature type="region of interest" description="Disordered" evidence="2">
    <location>
        <begin position="1"/>
        <end position="43"/>
    </location>
</feature>
<dbReference type="KEGG" id="trg:TRUGW13939_02454"/>
<dbReference type="GO" id="GO:0043386">
    <property type="term" value="P:mycotoxin biosynthetic process"/>
    <property type="evidence" value="ECO:0007669"/>
    <property type="project" value="InterPro"/>
</dbReference>
<organism evidence="3 4">
    <name type="scientific">Talaromyces rugulosus</name>
    <name type="common">Penicillium rugulosum</name>
    <dbReference type="NCBI Taxonomy" id="121627"/>
    <lineage>
        <taxon>Eukaryota</taxon>
        <taxon>Fungi</taxon>
        <taxon>Dikarya</taxon>
        <taxon>Ascomycota</taxon>
        <taxon>Pezizomycotina</taxon>
        <taxon>Eurotiomycetes</taxon>
        <taxon>Eurotiomycetidae</taxon>
        <taxon>Eurotiales</taxon>
        <taxon>Trichocomaceae</taxon>
        <taxon>Talaromyces</taxon>
        <taxon>Talaromyces sect. Islandici</taxon>
    </lineage>
</organism>
<evidence type="ECO:0000313" key="4">
    <source>
        <dbReference type="Proteomes" id="UP000509510"/>
    </source>
</evidence>
<comment type="similarity">
    <text evidence="1">Belongs to the ustYa family.</text>
</comment>
<evidence type="ECO:0000256" key="2">
    <source>
        <dbReference type="SAM" id="MobiDB-lite"/>
    </source>
</evidence>
<dbReference type="RefSeq" id="XP_035341541.1">
    <property type="nucleotide sequence ID" value="XM_035485648.1"/>
</dbReference>
<dbReference type="OrthoDB" id="3687641at2759"/>
<dbReference type="GeneID" id="55989963"/>